<proteinExistence type="predicted"/>
<sequence length="174" mass="19222">MPLSNKQMEYLAIAWACFETEPKIDYEKFRELANLKTANSARELMRVTKLKLKSEYGPTAGGAQARSSKTASDTPAKQTPTNKKTTAAKKSTGRKRTAAEATAKTEPDDDDQFEFTVPGDDPSSIKKPRPASMEEVPEDSFMDEPSLFTSMPGVSGYFSKQVAEVQQVIKDRQS</sequence>
<evidence type="ECO:0000313" key="2">
    <source>
        <dbReference type="EMBL" id="QIX01095.1"/>
    </source>
</evidence>
<dbReference type="Proteomes" id="UP000503462">
    <property type="component" value="Chromosome 4"/>
</dbReference>
<reference evidence="2 3" key="1">
    <citation type="journal article" date="2016" name="Sci. Rep.">
        <title>Peltaster fructicola genome reveals evolution from an invasive phytopathogen to an ectophytic parasite.</title>
        <authorList>
            <person name="Xu C."/>
            <person name="Chen H."/>
            <person name="Gleason M.L."/>
            <person name="Xu J.R."/>
            <person name="Liu H."/>
            <person name="Zhang R."/>
            <person name="Sun G."/>
        </authorList>
    </citation>
    <scope>NUCLEOTIDE SEQUENCE [LARGE SCALE GENOMIC DNA]</scope>
    <source>
        <strain evidence="2 3">LNHT1506</strain>
    </source>
</reference>
<dbReference type="EMBL" id="CP051142">
    <property type="protein sequence ID" value="QIX01095.1"/>
    <property type="molecule type" value="Genomic_DNA"/>
</dbReference>
<keyword evidence="3" id="KW-1185">Reference proteome</keyword>
<feature type="compositionally biased region" description="Low complexity" evidence="1">
    <location>
        <begin position="74"/>
        <end position="90"/>
    </location>
</feature>
<accession>A0A6H0Y2E9</accession>
<name>A0A6H0Y2E9_9PEZI</name>
<dbReference type="OrthoDB" id="5403747at2759"/>
<gene>
    <name evidence="2" type="ORF">AMS68_006612</name>
</gene>
<organism evidence="2 3">
    <name type="scientific">Peltaster fructicola</name>
    <dbReference type="NCBI Taxonomy" id="286661"/>
    <lineage>
        <taxon>Eukaryota</taxon>
        <taxon>Fungi</taxon>
        <taxon>Dikarya</taxon>
        <taxon>Ascomycota</taxon>
        <taxon>Pezizomycotina</taxon>
        <taxon>Dothideomycetes</taxon>
        <taxon>Dothideomycetes incertae sedis</taxon>
        <taxon>Peltaster</taxon>
    </lineage>
</organism>
<dbReference type="AlphaFoldDB" id="A0A6H0Y2E9"/>
<protein>
    <submittedName>
        <fullName evidence="2">Uncharacterized protein</fullName>
    </submittedName>
</protein>
<feature type="region of interest" description="Disordered" evidence="1">
    <location>
        <begin position="52"/>
        <end position="148"/>
    </location>
</feature>
<evidence type="ECO:0000256" key="1">
    <source>
        <dbReference type="SAM" id="MobiDB-lite"/>
    </source>
</evidence>
<evidence type="ECO:0000313" key="3">
    <source>
        <dbReference type="Proteomes" id="UP000503462"/>
    </source>
</evidence>